<keyword evidence="5" id="KW-0456">Lyase</keyword>
<dbReference type="NCBIfam" id="NF009709">
    <property type="entry name" value="PRK13238.1"/>
    <property type="match status" value="1"/>
</dbReference>
<accession>A0A956SDL6</accession>
<dbReference type="InterPro" id="IPR015422">
    <property type="entry name" value="PyrdxlP-dep_Trfase_small"/>
</dbReference>
<dbReference type="Proteomes" id="UP000739538">
    <property type="component" value="Unassembled WGS sequence"/>
</dbReference>
<dbReference type="GO" id="GO:0009034">
    <property type="term" value="F:tryptophanase activity"/>
    <property type="evidence" value="ECO:0007669"/>
    <property type="project" value="UniProtKB-EC"/>
</dbReference>
<feature type="domain" description="Aromatic amino acid beta-eliminating lyase/threonine aldolase" evidence="4">
    <location>
        <begin position="480"/>
        <end position="855"/>
    </location>
</feature>
<dbReference type="Pfam" id="PF01212">
    <property type="entry name" value="Beta_elim_lyase"/>
    <property type="match status" value="2"/>
</dbReference>
<reference evidence="5" key="1">
    <citation type="submission" date="2020-04" db="EMBL/GenBank/DDBJ databases">
        <authorList>
            <person name="Zhang T."/>
        </authorList>
    </citation>
    <scope>NUCLEOTIDE SEQUENCE</scope>
    <source>
        <strain evidence="5">HKST-UBA02</strain>
    </source>
</reference>
<dbReference type="EC" id="4.1.99.1" evidence="5"/>
<reference evidence="5" key="2">
    <citation type="journal article" date="2021" name="Microbiome">
        <title>Successional dynamics and alternative stable states in a saline activated sludge microbial community over 9 years.</title>
        <authorList>
            <person name="Wang Y."/>
            <person name="Ye J."/>
            <person name="Ju F."/>
            <person name="Liu L."/>
            <person name="Boyd J.A."/>
            <person name="Deng Y."/>
            <person name="Parks D.H."/>
            <person name="Jiang X."/>
            <person name="Yin X."/>
            <person name="Woodcroft B.J."/>
            <person name="Tyson G.W."/>
            <person name="Hugenholtz P."/>
            <person name="Polz M.F."/>
            <person name="Zhang T."/>
        </authorList>
    </citation>
    <scope>NUCLEOTIDE SEQUENCE</scope>
    <source>
        <strain evidence="5">HKST-UBA02</strain>
    </source>
</reference>
<evidence type="ECO:0000256" key="2">
    <source>
        <dbReference type="ARBA" id="ARBA00009721"/>
    </source>
</evidence>
<evidence type="ECO:0000259" key="4">
    <source>
        <dbReference type="Pfam" id="PF01212"/>
    </source>
</evidence>
<evidence type="ECO:0000256" key="3">
    <source>
        <dbReference type="ARBA" id="ARBA00022898"/>
    </source>
</evidence>
<comment type="cofactor">
    <cofactor evidence="1">
        <name>pyridoxal 5'-phosphate</name>
        <dbReference type="ChEBI" id="CHEBI:597326"/>
    </cofactor>
</comment>
<sequence length="891" mass="99131">MPTTNQPIHEPHKIKTVRPIAFPNLEERKRNLSAARFNVHQLTPSQVTFDMVSLGTSAMTQEQLAGQLIGDEAYAGARNFETLNEVITRVLGHTYVCPTHNTLGAVKLLLRAFAKEGGSSLPSNARGRVDVHAPRGIEIKDARDRKDPVFTGNFDLDRLRSLIEESRPPFIGGQAFADGQHPFSLANLRAVRKLADSFGLRIVLDISRVIENAWYIQKHETGLSDRSIADLVLAISKTAHVILMDGAQDPRSNTGGFLATDNPADHEHFMNDVVVFEGLHTYGGMAGRTMEVLARGLSEMCDEVEVQWVMYQTERFCARLADGGVPVERGCDGAYIQADEFLAQKAEHSAHAVAAALYETSGVRAMAQGLVGRDAYLPVQIPRLAMTNTQLDQVADAIIALHGQRDRIPSLDTETKGEWHDQLRFRSVFADLDSFEFDCDPYIIHTLEPIARTTREQRLRAIREAGYNTFLLRSADVTIDLLTDSGTTAMSTKQWAAYDAAIPTPGTSDAYLDFVSVVKETYGYDHILPTHQGRAAEQILSEVMIRPGQLVPGNMYFTTTKLHQELAGGVFADVIVDEAHQPSSDFRWKGNIDLGKLEALVKEKGADGIAYISFELSVNMAGGQPVSMDNLREVYAYCSKHNIPVMFDATRAVENAYMIQKHDPRFHDAPVRDILREMMLYGDGCTVSGKKDYLINIGGLLAFKDNAEWAKASEAKIRVYEGGVRDGGLPSADLAAMAQGMREMVDDHYIRSRVEQAVRLASWLEAAGVPIVRPTGSHAVFLDAREFLSHLDQDEYPAQRLAAEIYVETGVRAMERGNVSKGRKPDGHNYRPQLELVRLTLPRRVYSDDHLRAVADGIVRLYERRESITGLRFTYEPAELRFFQGRFEPIS</sequence>
<keyword evidence="3" id="KW-0663">Pyridoxal phosphate</keyword>
<dbReference type="InterPro" id="IPR001597">
    <property type="entry name" value="ArAA_b-elim_lyase/Thr_aldolase"/>
</dbReference>
<comment type="similarity">
    <text evidence="2">Belongs to the beta-eliminating lyase family.</text>
</comment>
<dbReference type="InterPro" id="IPR015421">
    <property type="entry name" value="PyrdxlP-dep_Trfase_major"/>
</dbReference>
<dbReference type="Gene3D" id="3.90.1150.10">
    <property type="entry name" value="Aspartate Aminotransferase, domain 1"/>
    <property type="match status" value="2"/>
</dbReference>
<evidence type="ECO:0000313" key="6">
    <source>
        <dbReference type="Proteomes" id="UP000739538"/>
    </source>
</evidence>
<comment type="caution">
    <text evidence="5">The sequence shown here is derived from an EMBL/GenBank/DDBJ whole genome shotgun (WGS) entry which is preliminary data.</text>
</comment>
<name>A0A956SDL6_UNCEI</name>
<evidence type="ECO:0000313" key="5">
    <source>
        <dbReference type="EMBL" id="MCA9756620.1"/>
    </source>
</evidence>
<dbReference type="InterPro" id="IPR015424">
    <property type="entry name" value="PyrdxlP-dep_Trfase"/>
</dbReference>
<organism evidence="5 6">
    <name type="scientific">Eiseniibacteriota bacterium</name>
    <dbReference type="NCBI Taxonomy" id="2212470"/>
    <lineage>
        <taxon>Bacteria</taxon>
        <taxon>Candidatus Eiseniibacteriota</taxon>
    </lineage>
</organism>
<gene>
    <name evidence="5" type="ORF">KDA27_12525</name>
</gene>
<dbReference type="AlphaFoldDB" id="A0A956SDL6"/>
<dbReference type="PANTHER" id="PTHR32325">
    <property type="entry name" value="BETA-ELIMINATING LYASE-LIKE PROTEIN-RELATED"/>
    <property type="match status" value="1"/>
</dbReference>
<proteinExistence type="inferred from homology"/>
<dbReference type="SUPFAM" id="SSF53383">
    <property type="entry name" value="PLP-dependent transferases"/>
    <property type="match status" value="2"/>
</dbReference>
<evidence type="ECO:0000256" key="1">
    <source>
        <dbReference type="ARBA" id="ARBA00001933"/>
    </source>
</evidence>
<dbReference type="PANTHER" id="PTHR32325:SF4">
    <property type="entry name" value="TRYPTOPHANASE"/>
    <property type="match status" value="1"/>
</dbReference>
<dbReference type="EMBL" id="JAGQHS010000060">
    <property type="protein sequence ID" value="MCA9756620.1"/>
    <property type="molecule type" value="Genomic_DNA"/>
</dbReference>
<feature type="domain" description="Aromatic amino acid beta-eliminating lyase/threonine aldolase" evidence="4">
    <location>
        <begin position="50"/>
        <end position="370"/>
    </location>
</feature>
<protein>
    <submittedName>
        <fullName evidence="5">Tryptophanase</fullName>
        <ecNumber evidence="5">4.1.99.1</ecNumber>
    </submittedName>
</protein>
<dbReference type="Gene3D" id="3.40.640.10">
    <property type="entry name" value="Type I PLP-dependent aspartate aminotransferase-like (Major domain)"/>
    <property type="match status" value="2"/>
</dbReference>